<keyword evidence="2" id="KW-1185">Reference proteome</keyword>
<organism evidence="1 2">
    <name type="scientific">Pseudomonas phage UFV-P2</name>
    <dbReference type="NCBI Taxonomy" id="1235661"/>
    <lineage>
        <taxon>Viruses</taxon>
        <taxon>Duplodnaviria</taxon>
        <taxon>Heunggongvirae</taxon>
        <taxon>Uroviricota</taxon>
        <taxon>Caudoviricetes</taxon>
        <taxon>Vicosavirus</taxon>
        <taxon>Vicosavirus UFVP2</taxon>
    </lineage>
</organism>
<accession>K0IP59</accession>
<dbReference type="RefSeq" id="YP_006907081.1">
    <property type="nucleotide sequence ID" value="NC_018850.2"/>
</dbReference>
<reference evidence="1 2" key="1">
    <citation type="journal article" date="2013" name="Genome Announc.">
        <title>Complete Genome Sequence of the Pseudomonas fluorescens Bacteriophage UFV-P2.</title>
        <authorList>
            <person name="Eller M.R."/>
            <person name="Salgado R.L."/>
            <person name="Vidigal P.M."/>
            <person name="Alves M.P."/>
            <person name="Dias R.S."/>
            <person name="de Oliveira L.L."/>
            <person name="da Silva C.C."/>
            <person name="de Carvalho A.F."/>
            <person name="De Paula S.O."/>
        </authorList>
    </citation>
    <scope>NUCLEOTIDE SEQUENCE [LARGE SCALE GENOMIC DNA]</scope>
</reference>
<dbReference type="OrthoDB" id="12602at10239"/>
<protein>
    <submittedName>
        <fullName evidence="1">Uncharacterized protein</fullName>
    </submittedName>
</protein>
<sequence>MTTRRDFPSCCTGDIIIGFGKTKTGDGVSQLDAADLTDKSLAHDLAIRMRQCAYSGRAFLTCAINSDQQVANRVLRELGWKPTRWMKKRNHPDTQVRVWVFAAEDYPMARPYVPVSVVDLLVKKGLDKYLKV</sequence>
<dbReference type="Proteomes" id="UP000007008">
    <property type="component" value="Segment"/>
</dbReference>
<name>K0IP59_9CAUD</name>
<evidence type="ECO:0000313" key="1">
    <source>
        <dbReference type="EMBL" id="AFU62955.1"/>
    </source>
</evidence>
<dbReference type="KEGG" id="vg:13828892"/>
<proteinExistence type="predicted"/>
<dbReference type="EMBL" id="JX863101">
    <property type="protein sequence ID" value="AFU62955.1"/>
    <property type="molecule type" value="Genomic_DNA"/>
</dbReference>
<dbReference type="GeneID" id="13828892"/>
<evidence type="ECO:0000313" key="2">
    <source>
        <dbReference type="Proteomes" id="UP000007008"/>
    </source>
</evidence>